<protein>
    <submittedName>
        <fullName evidence="4">Anillin domain-containing protein</fullName>
    </submittedName>
</protein>
<evidence type="ECO:0000313" key="4">
    <source>
        <dbReference type="WBParaSite" id="ACAC_0000355001-mRNA-1"/>
    </source>
</evidence>
<dbReference type="GO" id="GO:0031106">
    <property type="term" value="P:septin ring organization"/>
    <property type="evidence" value="ECO:0007669"/>
    <property type="project" value="TreeGrafter"/>
</dbReference>
<organism evidence="3 4">
    <name type="scientific">Angiostrongylus cantonensis</name>
    <name type="common">Rat lungworm</name>
    <dbReference type="NCBI Taxonomy" id="6313"/>
    <lineage>
        <taxon>Eukaryota</taxon>
        <taxon>Metazoa</taxon>
        <taxon>Ecdysozoa</taxon>
        <taxon>Nematoda</taxon>
        <taxon>Chromadorea</taxon>
        <taxon>Rhabditida</taxon>
        <taxon>Rhabditina</taxon>
        <taxon>Rhabditomorpha</taxon>
        <taxon>Strongyloidea</taxon>
        <taxon>Metastrongylidae</taxon>
        <taxon>Angiostrongylus</taxon>
    </lineage>
</organism>
<dbReference type="GO" id="GO:0000281">
    <property type="term" value="P:mitotic cytokinesis"/>
    <property type="evidence" value="ECO:0007669"/>
    <property type="project" value="TreeGrafter"/>
</dbReference>
<proteinExistence type="predicted"/>
<dbReference type="InterPro" id="IPR012966">
    <property type="entry name" value="AHD"/>
</dbReference>
<feature type="domain" description="Anillin homology" evidence="2">
    <location>
        <begin position="511"/>
        <end position="625"/>
    </location>
</feature>
<evidence type="ECO:0000313" key="3">
    <source>
        <dbReference type="Proteomes" id="UP000035642"/>
    </source>
</evidence>
<dbReference type="STRING" id="6313.A0A0K0D0G3"/>
<keyword evidence="1" id="KW-1133">Transmembrane helix</keyword>
<sequence length="895" mass="100914">MASDFASSIFIPEILFDFSFVLYLLSIHFLIDFHHTNGKYPASMQKGTIENLMFVLMLPARATVEPPYGSRHIPRGRTRDLVKLFDGNRMAKVAVGGTTYLRAKSLPPPKQRTVFTRSRSVQRIADSSMQIEVSKSESKTQFGTQVFFRPALLCIGNTLFYKILACLYGEVGIDAVDEGEVVSTDSIDERRRTSAAIENRGESDLSNASGHLLSIDSLKISAILDSKYAESGFNGSTHFSEQNSCIDSHNEKREKRTLDDPDTQCYLCHIEIVLKVVILPSTDNRLMDNSVAVEHDELGTIGCETLPERKISVLKHGDAETARDDGISHLPEFLPNVLIALLNTQTHIHLFWPFPLLSIHFWELLALKGNILFINSLTSAVRNIYDSFAGSIAPITSRPETHVTPEEYKRKTVVGSYPIIEFLTILKTDQDDAESACIGKKKPEVDAGVWIFIRAYVKRSGHFTHVFIKVAAQRTLLLACERLDLLRCEMNLVSALSTFRIPPQLVSQELRGTMTMSNVTVHLSRYFCRREPDDDCFYAFLILLKYGTEVQAAAPISLFAHDQVRARQLTFAEHIQFVNLPVDFDVVVGACAMELPISNKSEQSCDTKIANKCLRLANSGCELSNDFSVFSNMPTLIEARVFFDDYYGKILVCHCSKHMCRCDDMHLSRFVRYGYVILNRDTIVAKRFYLDEAVYPLEGAIEVYARCTTSSQAIEVENKDYLTVYQTISASWERYERYWAVLRRGIIYLWGCRSDESFKKRTAAFMDLSECTNDLVVACNPGQCVIENSFSIDMLVSTTPSIVKKKRGSNVYPVVRCSFTFEYQVVFDVVEVLAHISVVCRATIDRYLLHVLVKVAKSPICNDDIAAIATCYFRATDAALQQKRSSEFSSREAPS</sequence>
<reference evidence="4" key="2">
    <citation type="submission" date="2017-02" db="UniProtKB">
        <authorList>
            <consortium name="WormBaseParasite"/>
        </authorList>
    </citation>
    <scope>IDENTIFICATION</scope>
</reference>
<reference evidence="3" key="1">
    <citation type="submission" date="2012-09" db="EMBL/GenBank/DDBJ databases">
        <authorList>
            <person name="Martin A.A."/>
        </authorList>
    </citation>
    <scope>NUCLEOTIDE SEQUENCE</scope>
</reference>
<dbReference type="Proteomes" id="UP000035642">
    <property type="component" value="Unassembled WGS sequence"/>
</dbReference>
<dbReference type="InterPro" id="IPR011993">
    <property type="entry name" value="PH-like_dom_sf"/>
</dbReference>
<feature type="transmembrane region" description="Helical" evidence="1">
    <location>
        <begin position="9"/>
        <end position="31"/>
    </location>
</feature>
<dbReference type="Pfam" id="PF08174">
    <property type="entry name" value="Anillin"/>
    <property type="match status" value="1"/>
</dbReference>
<dbReference type="PANTHER" id="PTHR21538">
    <property type="entry name" value="ANILLIN/RHOTEKIN RTKN"/>
    <property type="match status" value="1"/>
</dbReference>
<keyword evidence="1" id="KW-0812">Transmembrane</keyword>
<evidence type="ECO:0000256" key="1">
    <source>
        <dbReference type="SAM" id="Phobius"/>
    </source>
</evidence>
<dbReference type="Gene3D" id="2.30.29.30">
    <property type="entry name" value="Pleckstrin-homology domain (PH domain)/Phosphotyrosine-binding domain (PTB)"/>
    <property type="match status" value="1"/>
</dbReference>
<dbReference type="InterPro" id="IPR051364">
    <property type="entry name" value="Cytokinesis/Rho-signaling"/>
</dbReference>
<evidence type="ECO:0000259" key="2">
    <source>
        <dbReference type="Pfam" id="PF08174"/>
    </source>
</evidence>
<dbReference type="GO" id="GO:0000915">
    <property type="term" value="P:actomyosin contractile ring assembly"/>
    <property type="evidence" value="ECO:0007669"/>
    <property type="project" value="TreeGrafter"/>
</dbReference>
<keyword evidence="1" id="KW-0472">Membrane</keyword>
<dbReference type="PANTHER" id="PTHR21538:SF23">
    <property type="entry name" value="ANILLIN"/>
    <property type="match status" value="1"/>
</dbReference>
<dbReference type="AlphaFoldDB" id="A0A0K0D0G3"/>
<keyword evidence="3" id="KW-1185">Reference proteome</keyword>
<dbReference type="GO" id="GO:0005826">
    <property type="term" value="C:actomyosin contractile ring"/>
    <property type="evidence" value="ECO:0007669"/>
    <property type="project" value="TreeGrafter"/>
</dbReference>
<accession>A0A0K0D0G3</accession>
<name>A0A0K0D0G3_ANGCA</name>
<dbReference type="WBParaSite" id="ACAC_0000355001-mRNA-1">
    <property type="protein sequence ID" value="ACAC_0000355001-mRNA-1"/>
    <property type="gene ID" value="ACAC_0000355001"/>
</dbReference>